<dbReference type="GeneID" id="136079998"/>
<accession>A0ABM4BU63</accession>
<dbReference type="InterPro" id="IPR000884">
    <property type="entry name" value="TSP1_rpt"/>
</dbReference>
<evidence type="ECO:0000256" key="1">
    <source>
        <dbReference type="SAM" id="SignalP"/>
    </source>
</evidence>
<gene>
    <name evidence="3" type="primary">LOC136079998</name>
</gene>
<keyword evidence="1" id="KW-0732">Signal</keyword>
<reference evidence="3" key="1">
    <citation type="submission" date="2025-08" db="UniProtKB">
        <authorList>
            <consortium name="RefSeq"/>
        </authorList>
    </citation>
    <scope>IDENTIFICATION</scope>
</reference>
<evidence type="ECO:0000313" key="3">
    <source>
        <dbReference type="RefSeq" id="XP_065652715.1"/>
    </source>
</evidence>
<feature type="chain" id="PRO_5045082404" evidence="1">
    <location>
        <begin position="26"/>
        <end position="579"/>
    </location>
</feature>
<keyword evidence="2" id="KW-1185">Reference proteome</keyword>
<evidence type="ECO:0000313" key="2">
    <source>
        <dbReference type="Proteomes" id="UP001652625"/>
    </source>
</evidence>
<name>A0ABM4BU63_HYDVU</name>
<proteinExistence type="predicted"/>
<dbReference type="Pfam" id="PF00090">
    <property type="entry name" value="TSP_1"/>
    <property type="match status" value="2"/>
</dbReference>
<dbReference type="Proteomes" id="UP001652625">
    <property type="component" value="Chromosome 05"/>
</dbReference>
<dbReference type="RefSeq" id="XP_065652715.1">
    <property type="nucleotide sequence ID" value="XM_065796643.1"/>
</dbReference>
<protein>
    <submittedName>
        <fullName evidence="3">Uncharacterized protein LOC136079998</fullName>
    </submittedName>
</protein>
<feature type="signal peptide" evidence="1">
    <location>
        <begin position="1"/>
        <end position="25"/>
    </location>
</feature>
<sequence>MNFRVLSILIWNHFNLILYSRETWAEFNHTCPGIYWTKFIDAQTNFSCNNKGIANTVWSGWSFCNTTCGNEVIYRTQLYCSFLNKSVSFCGDSLYMFHIMAEQASNLISALNNFYDQFEVAFDFYIGKTNFDEGNIFQLSNNSSGEVYIFFQLLGKSFGEIYDGFFASKLSGTKIIVSSFILTANTWSAVKISQHYFNGYYYQNITVNDTVVFSDNQVRPNVLYNVDIHACYGFCQPSSIMNLFITSKTQVYWLPWSSWSSCTTSNVLNRTRSCNSNHWLNCTGNSIEIQTCKLWKVSNTVTINRNLVYLSLQISPNFQIPSNVNVEFEYLLSPLFSFESNNVIQGFDKTEANRLKYKFNGSLTKADFFKYNFTASFNDSLCPKPGMITLEIPLNLSLQVDIGKRLALTKTTQTAVECFNIPKIPVEENKQVLKESYGRGIYWDADNSHIYVCMNQHVPSDINACYYSGNNGDSWDNIDVRIGSIIGHHLMTNELYGTHRNCKVYMVFNKVYRKWLAITNQQFKETLSSNFNTSVRKNLEGDYNQIAYLGPYQWLGNAEGLFFRKQVNDSWIKRVNWRV</sequence>
<organism evidence="2 3">
    <name type="scientific">Hydra vulgaris</name>
    <name type="common">Hydra</name>
    <name type="synonym">Hydra attenuata</name>
    <dbReference type="NCBI Taxonomy" id="6087"/>
    <lineage>
        <taxon>Eukaryota</taxon>
        <taxon>Metazoa</taxon>
        <taxon>Cnidaria</taxon>
        <taxon>Hydrozoa</taxon>
        <taxon>Hydroidolina</taxon>
        <taxon>Anthoathecata</taxon>
        <taxon>Aplanulata</taxon>
        <taxon>Hydridae</taxon>
        <taxon>Hydra</taxon>
    </lineage>
</organism>